<feature type="domain" description="Large ribosomal subunit protein uL2 RNA-binding" evidence="8">
    <location>
        <begin position="42"/>
        <end position="118"/>
    </location>
</feature>
<dbReference type="EMBL" id="FMYV01000001">
    <property type="protein sequence ID" value="SDC00813.1"/>
    <property type="molecule type" value="Genomic_DNA"/>
</dbReference>
<keyword evidence="10" id="KW-1185">Reference proteome</keyword>
<dbReference type="Pfam" id="PF03947">
    <property type="entry name" value="Ribosomal_L2_C"/>
    <property type="match status" value="1"/>
</dbReference>
<protein>
    <recommendedName>
        <fullName evidence="4 5">Large ribosomal subunit protein uL2</fullName>
    </recommendedName>
</protein>
<evidence type="ECO:0000256" key="5">
    <source>
        <dbReference type="HAMAP-Rule" id="MF_01320"/>
    </source>
</evidence>
<gene>
    <name evidence="5" type="primary">rplB</name>
    <name evidence="9" type="ORF">SAMN04488588_0225</name>
</gene>
<dbReference type="Gene3D" id="2.40.50.140">
    <property type="entry name" value="Nucleic acid-binding proteins"/>
    <property type="match status" value="1"/>
</dbReference>
<dbReference type="Proteomes" id="UP000199322">
    <property type="component" value="Unassembled WGS sequence"/>
</dbReference>
<dbReference type="InterPro" id="IPR014722">
    <property type="entry name" value="Rib_uL2_dom2"/>
</dbReference>
<dbReference type="InterPro" id="IPR022666">
    <property type="entry name" value="Ribosomal_uL2_RNA-bd_dom"/>
</dbReference>
<dbReference type="InterPro" id="IPR014726">
    <property type="entry name" value="Ribosomal_uL2_dom3"/>
</dbReference>
<keyword evidence="3 5" id="KW-0687">Ribonucleoprotein</keyword>
<feature type="region of interest" description="Disordered" evidence="6">
    <location>
        <begin position="224"/>
        <end position="275"/>
    </location>
</feature>
<dbReference type="SMART" id="SM01383">
    <property type="entry name" value="Ribosomal_L2"/>
    <property type="match status" value="1"/>
</dbReference>
<proteinExistence type="inferred from homology"/>
<dbReference type="InterPro" id="IPR008991">
    <property type="entry name" value="Translation_prot_SH3-like_sf"/>
</dbReference>
<dbReference type="SMART" id="SM01382">
    <property type="entry name" value="Ribosomal_L2_C"/>
    <property type="match status" value="1"/>
</dbReference>
<dbReference type="PANTHER" id="PTHR13691">
    <property type="entry name" value="RIBOSOMAL PROTEIN L2"/>
    <property type="match status" value="1"/>
</dbReference>
<dbReference type="SUPFAM" id="SSF50104">
    <property type="entry name" value="Translation proteins SH3-like domain"/>
    <property type="match status" value="1"/>
</dbReference>
<dbReference type="InterPro" id="IPR002171">
    <property type="entry name" value="Ribosomal_uL2"/>
</dbReference>
<dbReference type="Pfam" id="PF00181">
    <property type="entry name" value="Ribosomal_L2_N"/>
    <property type="match status" value="1"/>
</dbReference>
<evidence type="ECO:0000313" key="10">
    <source>
        <dbReference type="Proteomes" id="UP000199322"/>
    </source>
</evidence>
<dbReference type="AlphaFoldDB" id="A0A1G6I364"/>
<dbReference type="HAMAP" id="MF_01320_B">
    <property type="entry name" value="Ribosomal_uL2_B"/>
    <property type="match status" value="1"/>
</dbReference>
<evidence type="ECO:0000259" key="7">
    <source>
        <dbReference type="SMART" id="SM01382"/>
    </source>
</evidence>
<dbReference type="NCBIfam" id="TIGR01171">
    <property type="entry name" value="rplB_bact"/>
    <property type="match status" value="1"/>
</dbReference>
<dbReference type="FunFam" id="4.10.950.10:FF:000001">
    <property type="entry name" value="50S ribosomal protein L2"/>
    <property type="match status" value="1"/>
</dbReference>
<comment type="similarity">
    <text evidence="1 5">Belongs to the universal ribosomal protein uL2 family.</text>
</comment>
<keyword evidence="5" id="KW-0699">rRNA-binding</keyword>
<accession>A0A1G6I364</accession>
<dbReference type="GO" id="GO:0019843">
    <property type="term" value="F:rRNA binding"/>
    <property type="evidence" value="ECO:0007669"/>
    <property type="project" value="UniProtKB-UniRule"/>
</dbReference>
<feature type="region of interest" description="Disordered" evidence="6">
    <location>
        <begin position="21"/>
        <end position="46"/>
    </location>
</feature>
<evidence type="ECO:0000313" key="9">
    <source>
        <dbReference type="EMBL" id="SDC00813.1"/>
    </source>
</evidence>
<comment type="subunit">
    <text evidence="5">Part of the 50S ribosomal subunit. Forms a bridge to the 30S subunit in the 70S ribosome.</text>
</comment>
<dbReference type="InterPro" id="IPR005880">
    <property type="entry name" value="Ribosomal_uL2_bac/org-type"/>
</dbReference>
<feature type="domain" description="Large ribosomal subunit protein uL2 C-terminal" evidence="7">
    <location>
        <begin position="124"/>
        <end position="251"/>
    </location>
</feature>
<dbReference type="GO" id="GO:0015934">
    <property type="term" value="C:large ribosomal subunit"/>
    <property type="evidence" value="ECO:0007669"/>
    <property type="project" value="InterPro"/>
</dbReference>
<dbReference type="GO" id="GO:0016740">
    <property type="term" value="F:transferase activity"/>
    <property type="evidence" value="ECO:0007669"/>
    <property type="project" value="InterPro"/>
</dbReference>
<dbReference type="GO" id="GO:0002181">
    <property type="term" value="P:cytoplasmic translation"/>
    <property type="evidence" value="ECO:0007669"/>
    <property type="project" value="TreeGrafter"/>
</dbReference>
<dbReference type="PANTHER" id="PTHR13691:SF5">
    <property type="entry name" value="LARGE RIBOSOMAL SUBUNIT PROTEIN UL2M"/>
    <property type="match status" value="1"/>
</dbReference>
<dbReference type="STRING" id="28234.SAMN04488588_0225"/>
<evidence type="ECO:0000256" key="2">
    <source>
        <dbReference type="ARBA" id="ARBA00022980"/>
    </source>
</evidence>
<dbReference type="PIRSF" id="PIRSF002158">
    <property type="entry name" value="Ribosomal_L2"/>
    <property type="match status" value="1"/>
</dbReference>
<keyword evidence="5" id="KW-0694">RNA-binding</keyword>
<organism evidence="9 10">
    <name type="scientific">Geotoga petraea</name>
    <dbReference type="NCBI Taxonomy" id="28234"/>
    <lineage>
        <taxon>Bacteria</taxon>
        <taxon>Thermotogati</taxon>
        <taxon>Thermotogota</taxon>
        <taxon>Thermotogae</taxon>
        <taxon>Petrotogales</taxon>
        <taxon>Petrotogaceae</taxon>
        <taxon>Geotoga</taxon>
    </lineage>
</organism>
<name>A0A1G6I364_9BACT</name>
<dbReference type="GO" id="GO:0003735">
    <property type="term" value="F:structural constituent of ribosome"/>
    <property type="evidence" value="ECO:0007669"/>
    <property type="project" value="InterPro"/>
</dbReference>
<evidence type="ECO:0000256" key="1">
    <source>
        <dbReference type="ARBA" id="ARBA00005636"/>
    </source>
</evidence>
<dbReference type="Gene3D" id="4.10.950.10">
    <property type="entry name" value="Ribosomal protein L2, domain 3"/>
    <property type="match status" value="1"/>
</dbReference>
<reference evidence="9 10" key="1">
    <citation type="submission" date="2016-10" db="EMBL/GenBank/DDBJ databases">
        <authorList>
            <person name="de Groot N.N."/>
        </authorList>
    </citation>
    <scope>NUCLEOTIDE SEQUENCE [LARGE SCALE GENOMIC DNA]</scope>
    <source>
        <strain evidence="9 10">WG14</strain>
    </source>
</reference>
<dbReference type="FunFam" id="2.40.50.140:FF:000003">
    <property type="entry name" value="50S ribosomal protein L2"/>
    <property type="match status" value="1"/>
</dbReference>
<sequence length="275" mass="30560">MALKKFKPSTPSRRFMVMVDQSDLSKKGPEKSLLAPLKKSSGRNNYGRVTMRHRGGGHKRRYRIIDFKRNKVDVPAKVVSIEYDPNRSARIALLYYIDGDKKYILAPKGLKVGSTVMNGPNAEIKPGNAMPLENIPLGSIIHNVEFEPGRGGKIAKSAGTYAQLMAKEGKYALLRMPSGELRRVRTTCIATLGMVGNEDHINEVDGKAGRKRWKGWKSKVRGMVQNPVDHPMGGGEGASKGHLPRSPWGTPSKGFKTRRGKKQSDKFIVRRRKGK</sequence>
<evidence type="ECO:0000259" key="8">
    <source>
        <dbReference type="SMART" id="SM01383"/>
    </source>
</evidence>
<dbReference type="InterPro" id="IPR022669">
    <property type="entry name" value="Ribosomal_uL2_C"/>
</dbReference>
<dbReference type="FunFam" id="2.30.30.30:FF:000001">
    <property type="entry name" value="50S ribosomal protein L2"/>
    <property type="match status" value="1"/>
</dbReference>
<dbReference type="Gene3D" id="2.30.30.30">
    <property type="match status" value="1"/>
</dbReference>
<dbReference type="InterPro" id="IPR012340">
    <property type="entry name" value="NA-bd_OB-fold"/>
</dbReference>
<evidence type="ECO:0000256" key="6">
    <source>
        <dbReference type="SAM" id="MobiDB-lite"/>
    </source>
</evidence>
<keyword evidence="2 5" id="KW-0689">Ribosomal protein</keyword>
<comment type="function">
    <text evidence="5">One of the primary rRNA binding proteins. Required for association of the 30S and 50S subunits to form the 70S ribosome, for tRNA binding and peptide bond formation. It has been suggested to have peptidyltransferase activity; this is somewhat controversial. Makes several contacts with the 16S rRNA in the 70S ribosome.</text>
</comment>
<dbReference type="RefSeq" id="WP_091402018.1">
    <property type="nucleotide sequence ID" value="NZ_FMYV01000001.1"/>
</dbReference>
<evidence type="ECO:0000256" key="3">
    <source>
        <dbReference type="ARBA" id="ARBA00023274"/>
    </source>
</evidence>
<dbReference type="SUPFAM" id="SSF50249">
    <property type="entry name" value="Nucleic acid-binding proteins"/>
    <property type="match status" value="1"/>
</dbReference>
<evidence type="ECO:0000256" key="4">
    <source>
        <dbReference type="ARBA" id="ARBA00035242"/>
    </source>
</evidence>